<dbReference type="OrthoDB" id="8678477at2"/>
<protein>
    <submittedName>
        <fullName evidence="3">Tripartite tricarboxylate transporter substrate binding protein</fullName>
    </submittedName>
</protein>
<dbReference type="RefSeq" id="WP_135263238.1">
    <property type="nucleotide sequence ID" value="NZ_SMLM01000001.1"/>
</dbReference>
<dbReference type="EMBL" id="SMLM01000001">
    <property type="protein sequence ID" value="TFZ07158.1"/>
    <property type="molecule type" value="Genomic_DNA"/>
</dbReference>
<reference evidence="3 4" key="1">
    <citation type="submission" date="2019-03" db="EMBL/GenBank/DDBJ databases">
        <title>Ramlibacter henchirensis DSM 14656, whole genome shotgun sequence.</title>
        <authorList>
            <person name="Zhang X."/>
            <person name="Feng G."/>
            <person name="Zhu H."/>
        </authorList>
    </citation>
    <scope>NUCLEOTIDE SEQUENCE [LARGE SCALE GENOMIC DNA]</scope>
    <source>
        <strain evidence="3 4">DSM 14656</strain>
    </source>
</reference>
<proteinExistence type="inferred from homology"/>
<accession>A0A4Z0C9S2</accession>
<keyword evidence="4" id="KW-1185">Reference proteome</keyword>
<organism evidence="3 4">
    <name type="scientific">Ramlibacter henchirensis</name>
    <dbReference type="NCBI Taxonomy" id="204072"/>
    <lineage>
        <taxon>Bacteria</taxon>
        <taxon>Pseudomonadati</taxon>
        <taxon>Pseudomonadota</taxon>
        <taxon>Betaproteobacteria</taxon>
        <taxon>Burkholderiales</taxon>
        <taxon>Comamonadaceae</taxon>
        <taxon>Ramlibacter</taxon>
    </lineage>
</organism>
<dbReference type="AlphaFoldDB" id="A0A4Z0C9S2"/>
<keyword evidence="2" id="KW-0732">Signal</keyword>
<dbReference type="Gene3D" id="3.40.190.150">
    <property type="entry name" value="Bordetella uptake gene, domain 1"/>
    <property type="match status" value="1"/>
</dbReference>
<sequence>MRTKLHRRALLAATLLAATTSFAQGTSSANYPNKPIRVVVPFAPGSATDQIARAFTQKMQESLGQPLVVDNKPGVNGMLGAAEVAKATPDGYTLLIGTNSTNAALKSLMKKLPYDQDTAFAPVAYMGQVPLIVAVNNDVPARTLRELVDLAKSKPGHVTFASASTSQLVSTEMLASMAGVQMNNIPYKSGPAAMTDLIGGQVMMFTADFAVMLPQVNAGKVRGLAVTSAKRSPAVPNLPTVNEALGLKDYELIAYFAAFAPAGTPPEIIRKLNEAVNAAAQSKEITEKFAAIGFVPEPGTPEALAQRTRTETAKWAKAIRDAKIEPQ</sequence>
<gene>
    <name evidence="3" type="ORF">EZ313_11250</name>
</gene>
<comment type="caution">
    <text evidence="3">The sequence shown here is derived from an EMBL/GenBank/DDBJ whole genome shotgun (WGS) entry which is preliminary data.</text>
</comment>
<dbReference type="PANTHER" id="PTHR42928:SF5">
    <property type="entry name" value="BLR1237 PROTEIN"/>
    <property type="match status" value="1"/>
</dbReference>
<dbReference type="InterPro" id="IPR005064">
    <property type="entry name" value="BUG"/>
</dbReference>
<dbReference type="SUPFAM" id="SSF53850">
    <property type="entry name" value="Periplasmic binding protein-like II"/>
    <property type="match status" value="1"/>
</dbReference>
<dbReference type="InterPro" id="IPR042100">
    <property type="entry name" value="Bug_dom1"/>
</dbReference>
<dbReference type="PANTHER" id="PTHR42928">
    <property type="entry name" value="TRICARBOXYLATE-BINDING PROTEIN"/>
    <property type="match status" value="1"/>
</dbReference>
<feature type="chain" id="PRO_5021434193" evidence="2">
    <location>
        <begin position="24"/>
        <end position="327"/>
    </location>
</feature>
<dbReference type="Gene3D" id="3.40.190.10">
    <property type="entry name" value="Periplasmic binding protein-like II"/>
    <property type="match status" value="1"/>
</dbReference>
<evidence type="ECO:0000256" key="2">
    <source>
        <dbReference type="SAM" id="SignalP"/>
    </source>
</evidence>
<evidence type="ECO:0000256" key="1">
    <source>
        <dbReference type="ARBA" id="ARBA00006987"/>
    </source>
</evidence>
<dbReference type="Pfam" id="PF03401">
    <property type="entry name" value="TctC"/>
    <property type="match status" value="1"/>
</dbReference>
<evidence type="ECO:0000313" key="3">
    <source>
        <dbReference type="EMBL" id="TFZ07158.1"/>
    </source>
</evidence>
<feature type="signal peptide" evidence="2">
    <location>
        <begin position="1"/>
        <end position="23"/>
    </location>
</feature>
<comment type="similarity">
    <text evidence="1">Belongs to the UPF0065 (bug) family.</text>
</comment>
<dbReference type="Proteomes" id="UP000298180">
    <property type="component" value="Unassembled WGS sequence"/>
</dbReference>
<dbReference type="PIRSF" id="PIRSF017082">
    <property type="entry name" value="YflP"/>
    <property type="match status" value="1"/>
</dbReference>
<name>A0A4Z0C9S2_9BURK</name>
<dbReference type="CDD" id="cd07012">
    <property type="entry name" value="PBP2_Bug_TTT"/>
    <property type="match status" value="1"/>
</dbReference>
<evidence type="ECO:0000313" key="4">
    <source>
        <dbReference type="Proteomes" id="UP000298180"/>
    </source>
</evidence>